<dbReference type="GO" id="GO:0005524">
    <property type="term" value="F:ATP binding"/>
    <property type="evidence" value="ECO:0007669"/>
    <property type="project" value="InterPro"/>
</dbReference>
<gene>
    <name evidence="2" type="ORF">ICT70_04875</name>
</gene>
<dbReference type="AlphaFoldDB" id="A0A8J6QQM4"/>
<organism evidence="2 3">
    <name type="scientific">Pelovirga terrestris</name>
    <dbReference type="NCBI Taxonomy" id="2771352"/>
    <lineage>
        <taxon>Bacteria</taxon>
        <taxon>Pseudomonadati</taxon>
        <taxon>Thermodesulfobacteriota</taxon>
        <taxon>Desulfuromonadia</taxon>
        <taxon>Geobacterales</taxon>
        <taxon>Geobacteraceae</taxon>
        <taxon>Pelovirga</taxon>
    </lineage>
</organism>
<dbReference type="InterPro" id="IPR052934">
    <property type="entry name" value="Methyl-DNA_Rec/Restrict_Enz"/>
</dbReference>
<dbReference type="PANTHER" id="PTHR37291:SF1">
    <property type="entry name" value="TYPE IV METHYL-DIRECTED RESTRICTION ENZYME ECOKMCRB SUBUNIT"/>
    <property type="match status" value="1"/>
</dbReference>
<dbReference type="SMART" id="SM00382">
    <property type="entry name" value="AAA"/>
    <property type="match status" value="1"/>
</dbReference>
<dbReference type="Gene3D" id="3.40.50.300">
    <property type="entry name" value="P-loop containing nucleotide triphosphate hydrolases"/>
    <property type="match status" value="1"/>
</dbReference>
<dbReference type="GO" id="GO:0016887">
    <property type="term" value="F:ATP hydrolysis activity"/>
    <property type="evidence" value="ECO:0007669"/>
    <property type="project" value="InterPro"/>
</dbReference>
<accession>A0A8J6QQM4</accession>
<dbReference type="RefSeq" id="WP_191154272.1">
    <property type="nucleotide sequence ID" value="NZ_JACWUN010000004.1"/>
</dbReference>
<proteinExistence type="predicted"/>
<dbReference type="InterPro" id="IPR027417">
    <property type="entry name" value="P-loop_NTPase"/>
</dbReference>
<dbReference type="InterPro" id="IPR011704">
    <property type="entry name" value="ATPase_dyneun-rel_AAA"/>
</dbReference>
<dbReference type="Proteomes" id="UP000632828">
    <property type="component" value="Unassembled WGS sequence"/>
</dbReference>
<comment type="caution">
    <text evidence="2">The sequence shown here is derived from an EMBL/GenBank/DDBJ whole genome shotgun (WGS) entry which is preliminary data.</text>
</comment>
<dbReference type="CDD" id="cd00009">
    <property type="entry name" value="AAA"/>
    <property type="match status" value="1"/>
</dbReference>
<dbReference type="EMBL" id="JACWUN010000004">
    <property type="protein sequence ID" value="MBD1400000.1"/>
    <property type="molecule type" value="Genomic_DNA"/>
</dbReference>
<keyword evidence="3" id="KW-1185">Reference proteome</keyword>
<protein>
    <submittedName>
        <fullName evidence="2">AAA family ATPase</fullName>
    </submittedName>
</protein>
<sequence>MNHNKDNQPATTKPEVDDSIDRIASIVKSRISNSFESLNEIEKEIALVKYKDKDKKKDYKINLKTIKPSRGNNWSKFKIYFNNCHEKFYDCKISFVSPDSDDKNTIVLRMKINEKYTTIRIDKIEDDEDYLNEDKSLLSTRCRLPRLNNFPDIAFIASRLFPEKVQGSEEIDVYGKYWPVFSSTDIEWSITVPDLIVNDKLNDDNEWGLFCAALAAREMIISEAYEEDNNGFPSYKDFIPKRPVNLETSDVQRRLKERNILLPWQILETACASLNAGKHVIFTGPPGCGKTTLAKELARAAGIQEPIIATASPTWSTDELIGRYMPAIEGSAIRFSEGFFLRAISDDKWLIIDELNRADIDSCFGELFTVLAGQPAILPFEKPVENEEESSEKKLLPIVVLPESYGKTNNAYKDHPKYSIQSKFRIIGTMNDADASRLNQLSYAFQRRFNIIRVEAPSHEETKEIVIGHTKNKIKSVEESGNRSVYQITKNKNEKIIRHNIFNKDNLIKSLFYNDRLDGFDLVKERVIGIAQVLDVIDFIIEGLTGPNDANLSLMEEDSWNSVKQSCVVYSYMALGLTISVFPQLIALTGFQDKKKLKDAIELILESFKDYKFYRIEGPEKQEAPYRAICDGRKISKFLQIELERLFRNTQLDEEVKKLIIDQASHE</sequence>
<dbReference type="PANTHER" id="PTHR37291">
    <property type="entry name" value="5-METHYLCYTOSINE-SPECIFIC RESTRICTION ENZYME B"/>
    <property type="match status" value="1"/>
</dbReference>
<dbReference type="SUPFAM" id="SSF52540">
    <property type="entry name" value="P-loop containing nucleoside triphosphate hydrolases"/>
    <property type="match status" value="1"/>
</dbReference>
<evidence type="ECO:0000259" key="1">
    <source>
        <dbReference type="SMART" id="SM00382"/>
    </source>
</evidence>
<evidence type="ECO:0000313" key="2">
    <source>
        <dbReference type="EMBL" id="MBD1400000.1"/>
    </source>
</evidence>
<dbReference type="Pfam" id="PF07728">
    <property type="entry name" value="AAA_5"/>
    <property type="match status" value="1"/>
</dbReference>
<feature type="domain" description="AAA+ ATPase" evidence="1">
    <location>
        <begin position="276"/>
        <end position="455"/>
    </location>
</feature>
<evidence type="ECO:0000313" key="3">
    <source>
        <dbReference type="Proteomes" id="UP000632828"/>
    </source>
</evidence>
<name>A0A8J6QQM4_9BACT</name>
<reference evidence="2" key="1">
    <citation type="submission" date="2020-09" db="EMBL/GenBank/DDBJ databases">
        <title>Pelobacter alkaliphilus sp. nov., a novel anaerobic arsenate-reducing bacterium from terrestrial mud volcano.</title>
        <authorList>
            <person name="Khomyakova M.A."/>
            <person name="Merkel A.Y."/>
            <person name="Slobodkin A.I."/>
        </authorList>
    </citation>
    <scope>NUCLEOTIDE SEQUENCE</scope>
    <source>
        <strain evidence="2">M08fum</strain>
    </source>
</reference>
<dbReference type="InterPro" id="IPR003593">
    <property type="entry name" value="AAA+_ATPase"/>
</dbReference>